<evidence type="ECO:0000313" key="2">
    <source>
        <dbReference type="Proteomes" id="UP000886674"/>
    </source>
</evidence>
<reference evidence="1" key="1">
    <citation type="journal article" date="2021" name="Proc. Natl. Acad. Sci. U.S.A.">
        <title>Global biogeography of chemosynthetic symbionts reveals both localized and globally distributed symbiont groups. .</title>
        <authorList>
            <person name="Osvatic J.T."/>
            <person name="Wilkins L.G.E."/>
            <person name="Leibrecht L."/>
            <person name="Leray M."/>
            <person name="Zauner S."/>
            <person name="Polzin J."/>
            <person name="Camacho Y."/>
            <person name="Gros O."/>
            <person name="van Gils J.A."/>
            <person name="Eisen J.A."/>
            <person name="Petersen J.M."/>
            <person name="Yuen B."/>
        </authorList>
    </citation>
    <scope>NUCLEOTIDE SEQUENCE</scope>
    <source>
        <strain evidence="1">MAGclacostrist055</strain>
    </source>
</reference>
<gene>
    <name evidence="1" type="ORF">JAY77_08790</name>
</gene>
<sequence>MLGPCYVNFAGHIGAYIGHHTPAAAWLAGLLSDIAIHVRSVQLTQMRRSGGGGGQGEGDSSRR</sequence>
<dbReference type="EMBL" id="JAEPCR010000037">
    <property type="protein sequence ID" value="MCG7978232.1"/>
    <property type="molecule type" value="Genomic_DNA"/>
</dbReference>
<organism evidence="1 2">
    <name type="scientific">Candidatus Thiodiazotropha taylori</name>
    <dbReference type="NCBI Taxonomy" id="2792791"/>
    <lineage>
        <taxon>Bacteria</taxon>
        <taxon>Pseudomonadati</taxon>
        <taxon>Pseudomonadota</taxon>
        <taxon>Gammaproteobacteria</taxon>
        <taxon>Chromatiales</taxon>
        <taxon>Sedimenticolaceae</taxon>
        <taxon>Candidatus Thiodiazotropha</taxon>
    </lineage>
</organism>
<comment type="caution">
    <text evidence="1">The sequence shown here is derived from an EMBL/GenBank/DDBJ whole genome shotgun (WGS) entry which is preliminary data.</text>
</comment>
<protein>
    <submittedName>
        <fullName evidence="1">Uncharacterized protein</fullName>
    </submittedName>
</protein>
<evidence type="ECO:0000313" key="1">
    <source>
        <dbReference type="EMBL" id="MCG7978232.1"/>
    </source>
</evidence>
<proteinExistence type="predicted"/>
<accession>A0A9E4NJX9</accession>
<dbReference type="AlphaFoldDB" id="A0A9E4NJX9"/>
<dbReference type="Proteomes" id="UP000886674">
    <property type="component" value="Unassembled WGS sequence"/>
</dbReference>
<name>A0A9E4NJX9_9GAMM</name>